<dbReference type="InterPro" id="IPR042099">
    <property type="entry name" value="ANL_N_sf"/>
</dbReference>
<proteinExistence type="inferred from homology"/>
<dbReference type="InterPro" id="IPR000873">
    <property type="entry name" value="AMP-dep_synth/lig_dom"/>
</dbReference>
<name>A0A127M2Q7_9GAMM</name>
<evidence type="ECO:0000256" key="2">
    <source>
        <dbReference type="ARBA" id="ARBA00022598"/>
    </source>
</evidence>
<evidence type="ECO:0000313" key="5">
    <source>
        <dbReference type="EMBL" id="AMO67506.1"/>
    </source>
</evidence>
<dbReference type="EMBL" id="CP014544">
    <property type="protein sequence ID" value="AMO67506.1"/>
    <property type="molecule type" value="Genomic_DNA"/>
</dbReference>
<evidence type="ECO:0008006" key="7">
    <source>
        <dbReference type="Google" id="ProtNLM"/>
    </source>
</evidence>
<gene>
    <name evidence="5" type="ORF">AZF00_03980</name>
</gene>
<evidence type="ECO:0000259" key="3">
    <source>
        <dbReference type="Pfam" id="PF00501"/>
    </source>
</evidence>
<protein>
    <recommendedName>
        <fullName evidence="7">Long-chain-fatty-acid--CoA ligase</fullName>
    </recommendedName>
</protein>
<comment type="similarity">
    <text evidence="1">Belongs to the ATP-dependent AMP-binding enzyme family.</text>
</comment>
<reference evidence="5 6" key="1">
    <citation type="submission" date="2015-12" db="EMBL/GenBank/DDBJ databases">
        <authorList>
            <person name="Shamseldin A."/>
            <person name="Moawad H."/>
            <person name="Abd El-Rahim W.M."/>
            <person name="Sadowsky M.J."/>
        </authorList>
    </citation>
    <scope>NUCLEOTIDE SEQUENCE [LARGE SCALE GENOMIC DNA]</scope>
    <source>
        <strain evidence="5 6">SM2</strain>
    </source>
</reference>
<dbReference type="Pfam" id="PF13193">
    <property type="entry name" value="AMP-binding_C"/>
    <property type="match status" value="1"/>
</dbReference>
<dbReference type="Pfam" id="PF00501">
    <property type="entry name" value="AMP-binding"/>
    <property type="match status" value="1"/>
</dbReference>
<dbReference type="STRING" id="1470434.AZF00_03980"/>
<dbReference type="Gene3D" id="3.30.300.30">
    <property type="match status" value="1"/>
</dbReference>
<evidence type="ECO:0000313" key="6">
    <source>
        <dbReference type="Proteomes" id="UP000074119"/>
    </source>
</evidence>
<evidence type="ECO:0000256" key="1">
    <source>
        <dbReference type="ARBA" id="ARBA00006432"/>
    </source>
</evidence>
<dbReference type="FunFam" id="3.30.300.30:FF:000008">
    <property type="entry name" value="2,3-dihydroxybenzoate-AMP ligase"/>
    <property type="match status" value="1"/>
</dbReference>
<dbReference type="PANTHER" id="PTHR43201">
    <property type="entry name" value="ACYL-COA SYNTHETASE"/>
    <property type="match status" value="1"/>
</dbReference>
<keyword evidence="2" id="KW-0436">Ligase</keyword>
<feature type="domain" description="AMP-dependent synthetase/ligase" evidence="3">
    <location>
        <begin position="16"/>
        <end position="379"/>
    </location>
</feature>
<dbReference type="PANTHER" id="PTHR43201:SF5">
    <property type="entry name" value="MEDIUM-CHAIN ACYL-COA LIGASE ACSF2, MITOCHONDRIAL"/>
    <property type="match status" value="1"/>
</dbReference>
<dbReference type="AlphaFoldDB" id="A0A127M2Q7"/>
<accession>A0A127M2Q7</accession>
<dbReference type="Gene3D" id="3.40.50.12780">
    <property type="entry name" value="N-terminal domain of ligase-like"/>
    <property type="match status" value="1"/>
</dbReference>
<sequence>MWAFPEIRNVADIVRYNAKQYPQQTATQFMGYALSWAEFDEKSSKMANAMRSAGVNQGDRVLYYAGNADDYFLTIYACAKINAVFIPMNWRLSSTEAAGILNDAKPALAIVQNSFKDLWDSARSMIDLDIPSIDMIAGQREQNPLWQWYDGADSSDPNAYCGLDDTTWQIYTSGTTGIPKGVEFCQAGIMNMRLCEHLEPAYTWGAQDRFLFCVPSFHLLGLGLSMQAMYNGATIVIATQFDPTEVLQLINEQKPSLAGVAPVMLQMLLDHPKTENTDFSSLREIMYAGSAISVGLLKRAMEKIPCKFMQFYGSTESGGAITLLRPDDHDLNNEHRLTSCGKPLPLIEIKIIDTDGQTLPANQPGEMLIKLPSIAKGYWQKGEAWQEVFNTGWYKSGDVGYFDDEGYFYIVDRAKDMIVTGGENVYSTEVENCLSLHPDVAAAAVIGVPSEKWGEEVKAMIILRSGTKPSEADIIDYCKAHLARYKCPKSVAFVDDFPRTGAGKVSKKDLRAPYWENHGRSIG</sequence>
<dbReference type="InterPro" id="IPR025110">
    <property type="entry name" value="AMP-bd_C"/>
</dbReference>
<dbReference type="InterPro" id="IPR045851">
    <property type="entry name" value="AMP-bd_C_sf"/>
</dbReference>
<dbReference type="RefSeq" id="WP_008246089.1">
    <property type="nucleotide sequence ID" value="NZ_CP014544.1"/>
</dbReference>
<dbReference type="KEGG" id="zal:AZF00_03980"/>
<organism evidence="5 6">
    <name type="scientific">Zhongshania aliphaticivorans</name>
    <dbReference type="NCBI Taxonomy" id="1470434"/>
    <lineage>
        <taxon>Bacteria</taxon>
        <taxon>Pseudomonadati</taxon>
        <taxon>Pseudomonadota</taxon>
        <taxon>Gammaproteobacteria</taxon>
        <taxon>Cellvibrionales</taxon>
        <taxon>Spongiibacteraceae</taxon>
        <taxon>Zhongshania</taxon>
    </lineage>
</organism>
<dbReference type="SUPFAM" id="SSF56801">
    <property type="entry name" value="Acetyl-CoA synthetase-like"/>
    <property type="match status" value="1"/>
</dbReference>
<feature type="domain" description="AMP-binding enzyme C-terminal" evidence="4">
    <location>
        <begin position="429"/>
        <end position="504"/>
    </location>
</feature>
<evidence type="ECO:0000259" key="4">
    <source>
        <dbReference type="Pfam" id="PF13193"/>
    </source>
</evidence>
<dbReference type="Proteomes" id="UP000074119">
    <property type="component" value="Chromosome"/>
</dbReference>
<dbReference type="GO" id="GO:0031956">
    <property type="term" value="F:medium-chain fatty acid-CoA ligase activity"/>
    <property type="evidence" value="ECO:0007669"/>
    <property type="project" value="TreeGrafter"/>
</dbReference>
<dbReference type="GO" id="GO:0006631">
    <property type="term" value="P:fatty acid metabolic process"/>
    <property type="evidence" value="ECO:0007669"/>
    <property type="project" value="TreeGrafter"/>
</dbReference>
<dbReference type="NCBIfam" id="NF004837">
    <property type="entry name" value="PRK06187.1"/>
    <property type="match status" value="1"/>
</dbReference>